<dbReference type="EC" id="3.6.1.7" evidence="2 4"/>
<keyword evidence="4" id="KW-0378">Hydrolase</keyword>
<dbReference type="Pfam" id="PF00708">
    <property type="entry name" value="Acylphosphatase"/>
    <property type="match status" value="1"/>
</dbReference>
<accession>A0ABW5ALP6</accession>
<organism evidence="7 8">
    <name type="scientific">Rhodoplanes azumiensis</name>
    <dbReference type="NCBI Taxonomy" id="1897628"/>
    <lineage>
        <taxon>Bacteria</taxon>
        <taxon>Pseudomonadati</taxon>
        <taxon>Pseudomonadota</taxon>
        <taxon>Alphaproteobacteria</taxon>
        <taxon>Hyphomicrobiales</taxon>
        <taxon>Nitrobacteraceae</taxon>
        <taxon>Rhodoplanes</taxon>
    </lineage>
</organism>
<evidence type="ECO:0000259" key="6">
    <source>
        <dbReference type="PROSITE" id="PS51160"/>
    </source>
</evidence>
<dbReference type="Gene3D" id="3.30.70.100">
    <property type="match status" value="1"/>
</dbReference>
<feature type="domain" description="Acylphosphatase-like" evidence="6">
    <location>
        <begin position="8"/>
        <end position="100"/>
    </location>
</feature>
<dbReference type="PROSITE" id="PS00151">
    <property type="entry name" value="ACYLPHOSPHATASE_2"/>
    <property type="match status" value="1"/>
</dbReference>
<evidence type="ECO:0000256" key="3">
    <source>
        <dbReference type="ARBA" id="ARBA00047645"/>
    </source>
</evidence>
<keyword evidence="8" id="KW-1185">Reference proteome</keyword>
<dbReference type="PRINTS" id="PR00112">
    <property type="entry name" value="ACYLPHPHTASE"/>
</dbReference>
<comment type="caution">
    <text evidence="7">The sequence shown here is derived from an EMBL/GenBank/DDBJ whole genome shotgun (WGS) entry which is preliminary data.</text>
</comment>
<evidence type="ECO:0000256" key="2">
    <source>
        <dbReference type="ARBA" id="ARBA00012150"/>
    </source>
</evidence>
<reference evidence="8" key="1">
    <citation type="journal article" date="2019" name="Int. J. Syst. Evol. Microbiol.">
        <title>The Global Catalogue of Microorganisms (GCM) 10K type strain sequencing project: providing services to taxonomists for standard genome sequencing and annotation.</title>
        <authorList>
            <consortium name="The Broad Institute Genomics Platform"/>
            <consortium name="The Broad Institute Genome Sequencing Center for Infectious Disease"/>
            <person name="Wu L."/>
            <person name="Ma J."/>
        </authorList>
    </citation>
    <scope>NUCLEOTIDE SEQUENCE [LARGE SCALE GENOMIC DNA]</scope>
    <source>
        <strain evidence="8">CGMCC 1.6774</strain>
    </source>
</reference>
<evidence type="ECO:0000256" key="4">
    <source>
        <dbReference type="PROSITE-ProRule" id="PRU00520"/>
    </source>
</evidence>
<comment type="similarity">
    <text evidence="1 5">Belongs to the acylphosphatase family.</text>
</comment>
<dbReference type="PANTHER" id="PTHR47268:SF4">
    <property type="entry name" value="ACYLPHOSPHATASE"/>
    <property type="match status" value="1"/>
</dbReference>
<dbReference type="InterPro" id="IPR017968">
    <property type="entry name" value="Acylphosphatase_CS"/>
</dbReference>
<dbReference type="PANTHER" id="PTHR47268">
    <property type="entry name" value="ACYLPHOSPHATASE"/>
    <property type="match status" value="1"/>
</dbReference>
<sequence>MTAPGIVVLHLLVRGRVQGVGYRGWSEHEATRLGLEGWVRNRVGGAVEIVVAGPAEMVEAFVAACRRGPFRARVDDIAIDQATPRELEHRRPGERFSVLSTM</sequence>
<dbReference type="NCBIfam" id="NF010996">
    <property type="entry name" value="PRK14421.1"/>
    <property type="match status" value="1"/>
</dbReference>
<feature type="active site" evidence="4">
    <location>
        <position position="41"/>
    </location>
</feature>
<evidence type="ECO:0000313" key="7">
    <source>
        <dbReference type="EMBL" id="MFD2182916.1"/>
    </source>
</evidence>
<dbReference type="Proteomes" id="UP001597314">
    <property type="component" value="Unassembled WGS sequence"/>
</dbReference>
<evidence type="ECO:0000313" key="8">
    <source>
        <dbReference type="Proteomes" id="UP001597314"/>
    </source>
</evidence>
<evidence type="ECO:0000256" key="1">
    <source>
        <dbReference type="ARBA" id="ARBA00005614"/>
    </source>
</evidence>
<comment type="catalytic activity">
    <reaction evidence="3 4">
        <text>an acyl phosphate + H2O = a carboxylate + phosphate + H(+)</text>
        <dbReference type="Rhea" id="RHEA:14965"/>
        <dbReference type="ChEBI" id="CHEBI:15377"/>
        <dbReference type="ChEBI" id="CHEBI:15378"/>
        <dbReference type="ChEBI" id="CHEBI:29067"/>
        <dbReference type="ChEBI" id="CHEBI:43474"/>
        <dbReference type="ChEBI" id="CHEBI:59918"/>
        <dbReference type="EC" id="3.6.1.7"/>
    </reaction>
</comment>
<feature type="active site" evidence="4">
    <location>
        <position position="23"/>
    </location>
</feature>
<dbReference type="InterPro" id="IPR001792">
    <property type="entry name" value="Acylphosphatase-like_dom"/>
</dbReference>
<dbReference type="SUPFAM" id="SSF54975">
    <property type="entry name" value="Acylphosphatase/BLUF domain-like"/>
    <property type="match status" value="1"/>
</dbReference>
<dbReference type="InterPro" id="IPR020456">
    <property type="entry name" value="Acylphosphatase"/>
</dbReference>
<dbReference type="RefSeq" id="WP_378478084.1">
    <property type="nucleotide sequence ID" value="NZ_JBHUIW010000012.1"/>
</dbReference>
<protein>
    <recommendedName>
        <fullName evidence="2 4">acylphosphatase</fullName>
        <ecNumber evidence="2 4">3.6.1.7</ecNumber>
    </recommendedName>
</protein>
<dbReference type="InterPro" id="IPR036046">
    <property type="entry name" value="Acylphosphatase-like_dom_sf"/>
</dbReference>
<gene>
    <name evidence="7" type="ORF">ACFSOX_12200</name>
</gene>
<proteinExistence type="inferred from homology"/>
<dbReference type="PROSITE" id="PS51160">
    <property type="entry name" value="ACYLPHOSPHATASE_3"/>
    <property type="match status" value="1"/>
</dbReference>
<name>A0ABW5ALP6_9BRAD</name>
<dbReference type="EMBL" id="JBHUIW010000012">
    <property type="protein sequence ID" value="MFD2182916.1"/>
    <property type="molecule type" value="Genomic_DNA"/>
</dbReference>
<evidence type="ECO:0000256" key="5">
    <source>
        <dbReference type="RuleBase" id="RU004168"/>
    </source>
</evidence>